<dbReference type="OrthoDB" id="10486654at2759"/>
<evidence type="ECO:0000256" key="1">
    <source>
        <dbReference type="SAM" id="Coils"/>
    </source>
</evidence>
<dbReference type="Proteomes" id="UP000054937">
    <property type="component" value="Unassembled WGS sequence"/>
</dbReference>
<name>A0A0V0QP06_PSEPJ</name>
<keyword evidence="1" id="KW-0175">Coiled coil</keyword>
<feature type="compositionally biased region" description="Low complexity" evidence="2">
    <location>
        <begin position="595"/>
        <end position="609"/>
    </location>
</feature>
<feature type="region of interest" description="Disordered" evidence="2">
    <location>
        <begin position="595"/>
        <end position="616"/>
    </location>
</feature>
<comment type="caution">
    <text evidence="3">The sequence shown here is derived from an EMBL/GenBank/DDBJ whole genome shotgun (WGS) entry which is preliminary data.</text>
</comment>
<keyword evidence="4" id="KW-1185">Reference proteome</keyword>
<organism evidence="3 4">
    <name type="scientific">Pseudocohnilembus persalinus</name>
    <name type="common">Ciliate</name>
    <dbReference type="NCBI Taxonomy" id="266149"/>
    <lineage>
        <taxon>Eukaryota</taxon>
        <taxon>Sar</taxon>
        <taxon>Alveolata</taxon>
        <taxon>Ciliophora</taxon>
        <taxon>Intramacronucleata</taxon>
        <taxon>Oligohymenophorea</taxon>
        <taxon>Scuticociliatia</taxon>
        <taxon>Philasterida</taxon>
        <taxon>Pseudocohnilembidae</taxon>
        <taxon>Pseudocohnilembus</taxon>
    </lineage>
</organism>
<dbReference type="AlphaFoldDB" id="A0A0V0QP06"/>
<accession>A0A0V0QP06</accession>
<feature type="coiled-coil region" evidence="1">
    <location>
        <begin position="98"/>
        <end position="137"/>
    </location>
</feature>
<proteinExistence type="predicted"/>
<protein>
    <submittedName>
        <fullName evidence="3">Uncharacterized protein</fullName>
    </submittedName>
</protein>
<dbReference type="EMBL" id="LDAU01000124">
    <property type="protein sequence ID" value="KRX03895.1"/>
    <property type="molecule type" value="Genomic_DNA"/>
</dbReference>
<dbReference type="OMA" id="EYWNSGS"/>
<gene>
    <name evidence="3" type="ORF">PPERSA_04773</name>
</gene>
<evidence type="ECO:0000313" key="4">
    <source>
        <dbReference type="Proteomes" id="UP000054937"/>
    </source>
</evidence>
<reference evidence="3 4" key="1">
    <citation type="journal article" date="2015" name="Sci. Rep.">
        <title>Genome of the facultative scuticociliatosis pathogen Pseudocohnilembus persalinus provides insight into its virulence through horizontal gene transfer.</title>
        <authorList>
            <person name="Xiong J."/>
            <person name="Wang G."/>
            <person name="Cheng J."/>
            <person name="Tian M."/>
            <person name="Pan X."/>
            <person name="Warren A."/>
            <person name="Jiang C."/>
            <person name="Yuan D."/>
            <person name="Miao W."/>
        </authorList>
    </citation>
    <scope>NUCLEOTIDE SEQUENCE [LARGE SCALE GENOMIC DNA]</scope>
    <source>
        <strain evidence="3">36N120E</strain>
    </source>
</reference>
<sequence>MSVCSFPLCNDSRLCCLKCMISKHTDHSNYQILLDELEDSNIEELSVPTNWTNILGNLKDDLGEIIRICKKNSHSANNFEKSAEEETQKIDSLFDTLLEEIQEKVNGIRKHVKKLTIENQKNTVQKLKDLIDTLQKILSPSDLLSHINQYIKNQYSDDFDKQLQEDYDFEQMLNKFFTTSRISEEEHEEIYRKFNFLTKNRKSEDIVPKIMMNSQTINEIREQALNVLDDKTKFSQIFFQENQLYDYQNLDKIRVFTCGYDEITTTTGKILNVLQIDSFSFLLVRDLNQYEVWDIKGHFCKTKFFIKNCQSPDVVIPLKLPTGLAILYLSKQNFVTLKDQKSNQTLKYFPFPPGQVIKDIKLLSEKNEDYQIQGPIIIAILFITGETKILNLTRGNIIELRNKQTVLIESLCEQRHYYVPSQGIVQTNLLLSCTQDMLSVWYPLNGKSVRNLKLGIKQNEQLKQVKGFNITKKEIEQSYFADYVVNCPSKSAIAVLTNKFLRVYNWFKAQCLKEIQIDECDRFEILPSFLKNELKNIFLLYNISENKPAEYVTCDWSNSPPEYWNSGSLTNYTMVRALNNYKVLEMGKLKCQDPNNKNISSNSQGQQISARIKSLT</sequence>
<evidence type="ECO:0000313" key="3">
    <source>
        <dbReference type="EMBL" id="KRX03895.1"/>
    </source>
</evidence>
<evidence type="ECO:0000256" key="2">
    <source>
        <dbReference type="SAM" id="MobiDB-lite"/>
    </source>
</evidence>
<dbReference type="InParanoid" id="A0A0V0QP06"/>